<dbReference type="RefSeq" id="WP_245119546.1">
    <property type="nucleotide sequence ID" value="NZ_CP095061.1"/>
</dbReference>
<accession>A0ABY4G430</accession>
<reference evidence="1" key="1">
    <citation type="submission" date="2022-04" db="EMBL/GenBank/DDBJ databases">
        <title>Hymenobacter sp. isolated from the air.</title>
        <authorList>
            <person name="Won M."/>
            <person name="Lee C.-M."/>
            <person name="Woen H.-Y."/>
            <person name="Kwon S.-W."/>
        </authorList>
    </citation>
    <scope>NUCLEOTIDE SEQUENCE</scope>
    <source>
        <strain evidence="1">5420S-77</strain>
    </source>
</reference>
<dbReference type="Proteomes" id="UP000830401">
    <property type="component" value="Chromosome"/>
</dbReference>
<dbReference type="InterPro" id="IPR015068">
    <property type="entry name" value="DUF1877"/>
</dbReference>
<protein>
    <submittedName>
        <fullName evidence="1">YfbM family protein</fullName>
    </submittedName>
</protein>
<dbReference type="InterPro" id="IPR035944">
    <property type="entry name" value="YfbM-like_sf"/>
</dbReference>
<dbReference type="EMBL" id="CP095061">
    <property type="protein sequence ID" value="UOQ65540.1"/>
    <property type="molecule type" value="Genomic_DNA"/>
</dbReference>
<gene>
    <name evidence="1" type="ORF">MUN86_18650</name>
</gene>
<dbReference type="Gene3D" id="3.40.1760.10">
    <property type="entry name" value="YfbM-like super family"/>
    <property type="match status" value="1"/>
</dbReference>
<dbReference type="Pfam" id="PF08974">
    <property type="entry name" value="DUF1877"/>
    <property type="match status" value="1"/>
</dbReference>
<organism evidence="1 2">
    <name type="scientific">Hymenobacter volaticus</name>
    <dbReference type="NCBI Taxonomy" id="2932254"/>
    <lineage>
        <taxon>Bacteria</taxon>
        <taxon>Pseudomonadati</taxon>
        <taxon>Bacteroidota</taxon>
        <taxon>Cytophagia</taxon>
        <taxon>Cytophagales</taxon>
        <taxon>Hymenobacteraceae</taxon>
        <taxon>Hymenobacter</taxon>
    </lineage>
</organism>
<keyword evidence="2" id="KW-1185">Reference proteome</keyword>
<evidence type="ECO:0000313" key="2">
    <source>
        <dbReference type="Proteomes" id="UP000830401"/>
    </source>
</evidence>
<name>A0ABY4G430_9BACT</name>
<proteinExistence type="predicted"/>
<dbReference type="SUPFAM" id="SSF111069">
    <property type="entry name" value="Hypothetical protein yfbM"/>
    <property type="match status" value="1"/>
</dbReference>
<evidence type="ECO:0000313" key="1">
    <source>
        <dbReference type="EMBL" id="UOQ65540.1"/>
    </source>
</evidence>
<sequence length="166" mass="18779">MSMTMTVRKVSDEQLRELLDEPDLILDFVDSPVSANQELDLDKAWHGLHFMLTGSNWDGPEPFAYLLDGGEFVGNEEDHDLGYGPARGLTSIAVSRFAAALAGLSELDFKARYDSATMDELEIYPLDWSKEEKLEEIVEWLTTTFKELRQFVHEAAATNQALLIYM</sequence>